<dbReference type="Pfam" id="PF01526">
    <property type="entry name" value="DDE_Tnp_Tn3"/>
    <property type="match status" value="1"/>
</dbReference>
<sequence length="226" mass="25724">MPRIRNFKDLIFFRADSRLAYPHIDALFGDRGRNVIDWELIERHWRDLMQVAISISENRLSSATLMRRLRSNSRKNRIYKAFREVGRSVRTVALLRYLADPALRARVSAATNKVESYNAFSQWLSFGNNGVIAHNDPDEQEKLIKLNTLLANLVIFHNALDLMEVVRDLVAQGWPITAEELGAISPYLRAHISRFGAYATGELDQEPAAFNPELKEIDFSAVALAA</sequence>
<comment type="caution">
    <text evidence="2">The sequence shown here is derived from an EMBL/GenBank/DDBJ whole genome shotgun (WGS) entry which is preliminary data.</text>
</comment>
<evidence type="ECO:0000259" key="1">
    <source>
        <dbReference type="Pfam" id="PF01526"/>
    </source>
</evidence>
<protein>
    <recommendedName>
        <fullName evidence="1">Tn3 transposase DDE domain-containing protein</fullName>
    </recommendedName>
</protein>
<organism evidence="2 3">
    <name type="scientific">Planobispora longispora</name>
    <dbReference type="NCBI Taxonomy" id="28887"/>
    <lineage>
        <taxon>Bacteria</taxon>
        <taxon>Bacillati</taxon>
        <taxon>Actinomycetota</taxon>
        <taxon>Actinomycetes</taxon>
        <taxon>Streptosporangiales</taxon>
        <taxon>Streptosporangiaceae</taxon>
        <taxon>Planobispora</taxon>
    </lineage>
</organism>
<proteinExistence type="predicted"/>
<evidence type="ECO:0000313" key="3">
    <source>
        <dbReference type="Proteomes" id="UP000616724"/>
    </source>
</evidence>
<accession>A0A8J3W735</accession>
<dbReference type="InterPro" id="IPR002513">
    <property type="entry name" value="Tn3_Tnp_DDE_dom"/>
</dbReference>
<feature type="domain" description="Tn3 transposase DDE" evidence="1">
    <location>
        <begin position="1"/>
        <end position="198"/>
    </location>
</feature>
<dbReference type="AlphaFoldDB" id="A0A8J3W735"/>
<evidence type="ECO:0000313" key="2">
    <source>
        <dbReference type="EMBL" id="GIH78198.1"/>
    </source>
</evidence>
<reference evidence="2 3" key="1">
    <citation type="submission" date="2021-01" db="EMBL/GenBank/DDBJ databases">
        <title>Whole genome shotgun sequence of Planobispora longispora NBRC 13918.</title>
        <authorList>
            <person name="Komaki H."/>
            <person name="Tamura T."/>
        </authorList>
    </citation>
    <scope>NUCLEOTIDE SEQUENCE [LARGE SCALE GENOMIC DNA]</scope>
    <source>
        <strain evidence="2 3">NBRC 13918</strain>
    </source>
</reference>
<dbReference type="EMBL" id="BOOH01000037">
    <property type="protein sequence ID" value="GIH78198.1"/>
    <property type="molecule type" value="Genomic_DNA"/>
</dbReference>
<dbReference type="Proteomes" id="UP000616724">
    <property type="component" value="Unassembled WGS sequence"/>
</dbReference>
<name>A0A8J3W735_9ACTN</name>
<dbReference type="GO" id="GO:0004803">
    <property type="term" value="F:transposase activity"/>
    <property type="evidence" value="ECO:0007669"/>
    <property type="project" value="InterPro"/>
</dbReference>
<keyword evidence="3" id="KW-1185">Reference proteome</keyword>
<gene>
    <name evidence="2" type="ORF">Plo01_46270</name>
</gene>
<dbReference type="GO" id="GO:0006313">
    <property type="term" value="P:DNA transposition"/>
    <property type="evidence" value="ECO:0007669"/>
    <property type="project" value="InterPro"/>
</dbReference>